<evidence type="ECO:0000256" key="5">
    <source>
        <dbReference type="ARBA" id="ARBA00022517"/>
    </source>
</evidence>
<dbReference type="InterPro" id="IPR051898">
    <property type="entry name" value="Ribosome_Assembly_3"/>
</dbReference>
<proteinExistence type="inferred from homology"/>
<evidence type="ECO:0000256" key="3">
    <source>
        <dbReference type="ARBA" id="ARBA00006256"/>
    </source>
</evidence>
<keyword evidence="11" id="KW-1185">Reference proteome</keyword>
<name>A0AAD4LGJ1_9AGAM</name>
<accession>A0AAD4LGJ1</accession>
<protein>
    <recommendedName>
        <fullName evidence="4">Ribosome assembly protein 3</fullName>
    </recommendedName>
</protein>
<feature type="compositionally biased region" description="Pro residues" evidence="8">
    <location>
        <begin position="82"/>
        <end position="94"/>
    </location>
</feature>
<gene>
    <name evidence="10" type="ORF">EDB92DRAFT_1862918</name>
</gene>
<dbReference type="GO" id="GO:0005730">
    <property type="term" value="C:nucleolus"/>
    <property type="evidence" value="ECO:0007669"/>
    <property type="project" value="UniProtKB-SubCell"/>
</dbReference>
<dbReference type="Pfam" id="PF14615">
    <property type="entry name" value="Rsa3"/>
    <property type="match status" value="1"/>
</dbReference>
<dbReference type="PANTHER" id="PTHR28127">
    <property type="entry name" value="RIBOSOME ASSEMBLY PROTEIN 3"/>
    <property type="match status" value="1"/>
</dbReference>
<evidence type="ECO:0000256" key="1">
    <source>
        <dbReference type="ARBA" id="ARBA00003035"/>
    </source>
</evidence>
<feature type="compositionally biased region" description="Low complexity" evidence="8">
    <location>
        <begin position="15"/>
        <end position="46"/>
    </location>
</feature>
<dbReference type="GO" id="GO:0000027">
    <property type="term" value="P:ribosomal large subunit assembly"/>
    <property type="evidence" value="ECO:0007669"/>
    <property type="project" value="TreeGrafter"/>
</dbReference>
<feature type="region of interest" description="Disordered" evidence="8">
    <location>
        <begin position="1"/>
        <end position="107"/>
    </location>
</feature>
<evidence type="ECO:0000256" key="8">
    <source>
        <dbReference type="SAM" id="MobiDB-lite"/>
    </source>
</evidence>
<keyword evidence="5" id="KW-0690">Ribosome biogenesis</keyword>
<dbReference type="Proteomes" id="UP001201163">
    <property type="component" value="Unassembled WGS sequence"/>
</dbReference>
<evidence type="ECO:0000256" key="2">
    <source>
        <dbReference type="ARBA" id="ARBA00004604"/>
    </source>
</evidence>
<reference evidence="10" key="1">
    <citation type="submission" date="2022-01" db="EMBL/GenBank/DDBJ databases">
        <title>Comparative genomics reveals a dynamic genome evolution in the ectomycorrhizal milk-cap (Lactarius) mushrooms.</title>
        <authorList>
            <consortium name="DOE Joint Genome Institute"/>
            <person name="Lebreton A."/>
            <person name="Tang N."/>
            <person name="Kuo A."/>
            <person name="LaButti K."/>
            <person name="Drula E."/>
            <person name="Barry K."/>
            <person name="Clum A."/>
            <person name="Lipzen A."/>
            <person name="Mousain D."/>
            <person name="Ng V."/>
            <person name="Wang R."/>
            <person name="Wang X."/>
            <person name="Dai Y."/>
            <person name="Henrissat B."/>
            <person name="Grigoriev I.V."/>
            <person name="Guerin-Laguette A."/>
            <person name="Yu F."/>
            <person name="Martin F.M."/>
        </authorList>
    </citation>
    <scope>NUCLEOTIDE SEQUENCE</scope>
    <source>
        <strain evidence="10">QP</strain>
    </source>
</reference>
<feature type="compositionally biased region" description="Basic residues" evidence="8">
    <location>
        <begin position="1"/>
        <end position="13"/>
    </location>
</feature>
<dbReference type="PANTHER" id="PTHR28127:SF1">
    <property type="entry name" value="RIBOSOME ASSEMBLY PROTEIN 3"/>
    <property type="match status" value="1"/>
</dbReference>
<dbReference type="PROSITE" id="PS51111">
    <property type="entry name" value="REJ"/>
    <property type="match status" value="1"/>
</dbReference>
<comment type="function">
    <text evidence="1">Required for efficient biogenesis of the 60S ribosomal subunit.</text>
</comment>
<evidence type="ECO:0000313" key="10">
    <source>
        <dbReference type="EMBL" id="KAH8990733.1"/>
    </source>
</evidence>
<dbReference type="EMBL" id="JAKELL010000029">
    <property type="protein sequence ID" value="KAH8990733.1"/>
    <property type="molecule type" value="Genomic_DNA"/>
</dbReference>
<evidence type="ECO:0000313" key="11">
    <source>
        <dbReference type="Proteomes" id="UP001201163"/>
    </source>
</evidence>
<dbReference type="GO" id="GO:0030687">
    <property type="term" value="C:preribosome, large subunit precursor"/>
    <property type="evidence" value="ECO:0007669"/>
    <property type="project" value="TreeGrafter"/>
</dbReference>
<evidence type="ECO:0000259" key="9">
    <source>
        <dbReference type="PROSITE" id="PS51111"/>
    </source>
</evidence>
<evidence type="ECO:0000256" key="4">
    <source>
        <dbReference type="ARBA" id="ARBA00015339"/>
    </source>
</evidence>
<evidence type="ECO:0000256" key="6">
    <source>
        <dbReference type="ARBA" id="ARBA00023242"/>
    </source>
</evidence>
<dbReference type="GO" id="GO:0016020">
    <property type="term" value="C:membrane"/>
    <property type="evidence" value="ECO:0007669"/>
    <property type="project" value="UniProtKB-SubCell"/>
</dbReference>
<keyword evidence="6" id="KW-0539">Nucleus</keyword>
<comment type="subcellular location">
    <subcellularLocation>
        <location evidence="2">Nucleus</location>
        <location evidence="2">Nucleolus</location>
    </subcellularLocation>
</comment>
<keyword evidence="7" id="KW-0687">Ribonucleoprotein</keyword>
<sequence>APRKRNRKRKRRLASSSSSSSSSDSASATPSSAEEPSSSSSSPSSSDSEDDALHESNALPAVSRVPFVKTQGSERVKARSPSPSPPPVDLPPFLPSEGSSSRAEEEQALRNRFRQFWMASVADAFSDDLERIRKEPSMTKSRLALLIDSLASGGEVFSSHAGERGEMSEMEVVLNSNHDD</sequence>
<feature type="non-terminal residue" evidence="10">
    <location>
        <position position="1"/>
    </location>
</feature>
<organism evidence="10 11">
    <name type="scientific">Lactarius akahatsu</name>
    <dbReference type="NCBI Taxonomy" id="416441"/>
    <lineage>
        <taxon>Eukaryota</taxon>
        <taxon>Fungi</taxon>
        <taxon>Dikarya</taxon>
        <taxon>Basidiomycota</taxon>
        <taxon>Agaricomycotina</taxon>
        <taxon>Agaricomycetes</taxon>
        <taxon>Russulales</taxon>
        <taxon>Russulaceae</taxon>
        <taxon>Lactarius</taxon>
    </lineage>
</organism>
<evidence type="ECO:0000256" key="7">
    <source>
        <dbReference type="ARBA" id="ARBA00023274"/>
    </source>
</evidence>
<comment type="caution">
    <text evidence="10">The sequence shown here is derived from an EMBL/GenBank/DDBJ whole genome shotgun (WGS) entry which is preliminary data.</text>
</comment>
<comment type="similarity">
    <text evidence="3">Belongs to the RSA3 family.</text>
</comment>
<dbReference type="AlphaFoldDB" id="A0AAD4LGJ1"/>
<dbReference type="InterPro" id="IPR014010">
    <property type="entry name" value="REJ_dom"/>
</dbReference>
<feature type="domain" description="REJ" evidence="9">
    <location>
        <begin position="1"/>
        <end position="57"/>
    </location>
</feature>
<dbReference type="InterPro" id="IPR028217">
    <property type="entry name" value="Rsa3_C"/>
</dbReference>